<keyword evidence="1" id="KW-0175">Coiled coil</keyword>
<dbReference type="InterPro" id="IPR020011">
    <property type="entry name" value="FimV_C"/>
</dbReference>
<dbReference type="InterPro" id="IPR038440">
    <property type="entry name" value="FimV_C_sf"/>
</dbReference>
<name>A0ABS5XPC2_9GAMM</name>
<gene>
    <name evidence="4" type="ORF">J7302_22935</name>
</gene>
<accession>A0ABS5XPC2</accession>
<proteinExistence type="predicted"/>
<organism evidence="4 5">
    <name type="scientific">Metapseudomonas boanensis</name>
    <dbReference type="NCBI Taxonomy" id="2822138"/>
    <lineage>
        <taxon>Bacteria</taxon>
        <taxon>Pseudomonadati</taxon>
        <taxon>Pseudomonadota</taxon>
        <taxon>Gammaproteobacteria</taxon>
        <taxon>Pseudomonadales</taxon>
        <taxon>Pseudomonadaceae</taxon>
        <taxon>Metapseudomonas</taxon>
    </lineage>
</organism>
<dbReference type="CDD" id="cd00118">
    <property type="entry name" value="LysM"/>
    <property type="match status" value="1"/>
</dbReference>
<reference evidence="4 5" key="1">
    <citation type="submission" date="2021-04" db="EMBL/GenBank/DDBJ databases">
        <title>Pseudomonas boanensis sp. nov., a bacterium isolated from river water used for household purposes in Boane District, Mozambique.</title>
        <authorList>
            <person name="Nicklasson M."/>
            <person name="Martin-Rodriguez A.J."/>
            <person name="Thorell K."/>
            <person name="Neves L."/>
            <person name="Mussagy A."/>
            <person name="Rydberg H.A."/>
            <person name="Hernroth B."/>
            <person name="Svensson-Stadler L."/>
            <person name="Sjoling A."/>
        </authorList>
    </citation>
    <scope>NUCLEOTIDE SEQUENCE [LARGE SCALE GENOMIC DNA]</scope>
    <source>
        <strain evidence="4 5">DB1</strain>
    </source>
</reference>
<evidence type="ECO:0000259" key="3">
    <source>
        <dbReference type="PROSITE" id="PS51782"/>
    </source>
</evidence>
<dbReference type="Proteomes" id="UP001519667">
    <property type="component" value="Unassembled WGS sequence"/>
</dbReference>
<evidence type="ECO:0000256" key="2">
    <source>
        <dbReference type="SAM" id="MobiDB-lite"/>
    </source>
</evidence>
<dbReference type="InterPro" id="IPR018392">
    <property type="entry name" value="LysM"/>
</dbReference>
<keyword evidence="5" id="KW-1185">Reference proteome</keyword>
<dbReference type="RefSeq" id="WP_215380155.1">
    <property type="nucleotide sequence ID" value="NZ_JAGTIS010000018.1"/>
</dbReference>
<comment type="caution">
    <text evidence="4">The sequence shown here is derived from an EMBL/GenBank/DDBJ whole genome shotgun (WGS) entry which is preliminary data.</text>
</comment>
<evidence type="ECO:0000313" key="4">
    <source>
        <dbReference type="EMBL" id="MBT8768966.1"/>
    </source>
</evidence>
<dbReference type="SUPFAM" id="SSF48452">
    <property type="entry name" value="TPR-like"/>
    <property type="match status" value="1"/>
</dbReference>
<protein>
    <submittedName>
        <fullName evidence="4">FimV family protein</fullName>
    </submittedName>
</protein>
<dbReference type="PROSITE" id="PS51782">
    <property type="entry name" value="LYSM"/>
    <property type="match status" value="1"/>
</dbReference>
<dbReference type="Gene3D" id="3.10.350.10">
    <property type="entry name" value="LysM domain"/>
    <property type="match status" value="1"/>
</dbReference>
<dbReference type="InterPro" id="IPR036779">
    <property type="entry name" value="LysM_dom_sf"/>
</dbReference>
<dbReference type="NCBIfam" id="TIGR03505">
    <property type="entry name" value="FimV_core"/>
    <property type="match status" value="1"/>
</dbReference>
<dbReference type="InterPro" id="IPR057840">
    <property type="entry name" value="FimV_N"/>
</dbReference>
<dbReference type="SMART" id="SM00257">
    <property type="entry name" value="LysM"/>
    <property type="match status" value="1"/>
</dbReference>
<dbReference type="InterPro" id="IPR011990">
    <property type="entry name" value="TPR-like_helical_dom_sf"/>
</dbReference>
<dbReference type="NCBIfam" id="TIGR03504">
    <property type="entry name" value="FimV_Cterm"/>
    <property type="match status" value="1"/>
</dbReference>
<feature type="coiled-coil region" evidence="1">
    <location>
        <begin position="276"/>
        <end position="324"/>
    </location>
</feature>
<dbReference type="InterPro" id="IPR020012">
    <property type="entry name" value="LysM_FimV"/>
</dbReference>
<feature type="region of interest" description="Disordered" evidence="2">
    <location>
        <begin position="151"/>
        <end position="173"/>
    </location>
</feature>
<evidence type="ECO:0000256" key="1">
    <source>
        <dbReference type="SAM" id="Coils"/>
    </source>
</evidence>
<dbReference type="Gene3D" id="1.20.58.2200">
    <property type="match status" value="1"/>
</dbReference>
<sequence>MARVHKLLLTLASGSALYSGLVPALGLGEISLHSALNQPLDAEIELLEVGDLNDSDVRISLASADAFERAGVDRFLFLNDLRFSPIIRGSGSHIRVVSSKPVREPYLNFIIEVVRPNGRLLREYTLLLDPPASSAYVAQASTQYTRYTQVEPTDSKIPAPQSKAPPPANQGTRYEVARGDSLWTIARSVSAGSSLPLQQMMDGIVALNPQAFAGGDINRLKVGQSLLLPDAAVTNQPAVAVQAEPSQSVPSAKPSAEQAAPPVAILETQQRMDSALAQGEAERQQLRQDIAELHARMETLQERLRSSDQQIVELQAQVQRAESVAAAPVDEPSSPVQNPIAVIAPPAQAATAAHLSEQPASHISPFWWVTMVAGLMTLFLLDWVLLRRSRRAGAQLGIEPSEAKDIVRPRLHEVPTVEPAQPKPVPAVAKAPVSLRIVPAPAALGGDDALEGANIYFAFGRFKEALEVLRPAIARDPQRLELRYRLLEVLAELRDPVAFASEEAALRDLSCDENRVANIRGRLVELGAAEQGKVVEEPQFVLDAEAPASAEVSNEAMGDLLSDFDGYPLDADWDSVSPFKTAEPKRKAVAQSAPLEPISGNLQELPEVYELTLEKDTLSPFGELDALSEPDGLDELTDPFRSPLPDLDLDQLDARQENIIKLNLALAYIEQGNIEAACNILNEVISEGDDQQKQEARDLLAQIA</sequence>
<dbReference type="Pfam" id="PF25800">
    <property type="entry name" value="FimV_N"/>
    <property type="match status" value="1"/>
</dbReference>
<dbReference type="EMBL" id="JAGTIS010000018">
    <property type="protein sequence ID" value="MBT8768966.1"/>
    <property type="molecule type" value="Genomic_DNA"/>
</dbReference>
<evidence type="ECO:0000313" key="5">
    <source>
        <dbReference type="Proteomes" id="UP001519667"/>
    </source>
</evidence>
<feature type="domain" description="LysM" evidence="3">
    <location>
        <begin position="172"/>
        <end position="228"/>
    </location>
</feature>